<feature type="coiled-coil region" evidence="3">
    <location>
        <begin position="163"/>
        <end position="193"/>
    </location>
</feature>
<feature type="compositionally biased region" description="Acidic residues" evidence="4">
    <location>
        <begin position="130"/>
        <end position="145"/>
    </location>
</feature>
<dbReference type="PANTHER" id="PTHR32258:SF28">
    <property type="entry name" value="PROTEIN NETWORKED 3A-RELATED"/>
    <property type="match status" value="1"/>
</dbReference>
<proteinExistence type="inferred from homology"/>
<dbReference type="InterPro" id="IPR051861">
    <property type="entry name" value="NET_actin-binding_domain"/>
</dbReference>
<feature type="domain" description="NAB" evidence="5">
    <location>
        <begin position="9"/>
        <end position="92"/>
    </location>
</feature>
<dbReference type="InterPro" id="IPR011684">
    <property type="entry name" value="NAB"/>
</dbReference>
<evidence type="ECO:0000256" key="4">
    <source>
        <dbReference type="SAM" id="MobiDB-lite"/>
    </source>
</evidence>
<organism evidence="6 7">
    <name type="scientific">Ensete ventricosum</name>
    <name type="common">Abyssinian banana</name>
    <name type="synonym">Musa ensete</name>
    <dbReference type="NCBI Taxonomy" id="4639"/>
    <lineage>
        <taxon>Eukaryota</taxon>
        <taxon>Viridiplantae</taxon>
        <taxon>Streptophyta</taxon>
        <taxon>Embryophyta</taxon>
        <taxon>Tracheophyta</taxon>
        <taxon>Spermatophyta</taxon>
        <taxon>Magnoliopsida</taxon>
        <taxon>Liliopsida</taxon>
        <taxon>Zingiberales</taxon>
        <taxon>Musaceae</taxon>
        <taxon>Ensete</taxon>
    </lineage>
</organism>
<dbReference type="Proteomes" id="UP001222027">
    <property type="component" value="Unassembled WGS sequence"/>
</dbReference>
<dbReference type="Pfam" id="PF07765">
    <property type="entry name" value="KIP1"/>
    <property type="match status" value="1"/>
</dbReference>
<evidence type="ECO:0000256" key="3">
    <source>
        <dbReference type="SAM" id="Coils"/>
    </source>
</evidence>
<comment type="caution">
    <text evidence="6">The sequence shown here is derived from an EMBL/GenBank/DDBJ whole genome shotgun (WGS) entry which is preliminary data.</text>
</comment>
<gene>
    <name evidence="6" type="ORF">OPV22_013222</name>
</gene>
<evidence type="ECO:0000313" key="6">
    <source>
        <dbReference type="EMBL" id="KAJ8491501.1"/>
    </source>
</evidence>
<keyword evidence="7" id="KW-1185">Reference proteome</keyword>
<sequence>MTVRMGPSHSWWFATQDRLQSSTQSLWLSSTLSELEGKTKQMLNLIEEEADSFAKRAEMYYKRRPQLVDMIEDFYRAHRSLAEQYDQLKSGSAVRRSISVCPSFFDRSCSQSISSSDTDEGPKFSTDSFYSEESEVDDPVQEENEAESKPRVIMSDEGTDSYLVKLKHELERLREENTKLKAETAAKDEEKREVIRQLAVSLDVLKEENVTLRRYIKHPEKKGGLFELKKLTKGMFSGRLFHGKSKPQTTTVAL</sequence>
<accession>A0AAV8R4F1</accession>
<dbReference type="EMBL" id="JAQQAF010000004">
    <property type="protein sequence ID" value="KAJ8491501.1"/>
    <property type="molecule type" value="Genomic_DNA"/>
</dbReference>
<evidence type="ECO:0000259" key="5">
    <source>
        <dbReference type="PROSITE" id="PS51774"/>
    </source>
</evidence>
<evidence type="ECO:0000256" key="2">
    <source>
        <dbReference type="ARBA" id="ARBA00038006"/>
    </source>
</evidence>
<reference evidence="6 7" key="1">
    <citation type="submission" date="2022-12" db="EMBL/GenBank/DDBJ databases">
        <title>Chromosome-scale assembly of the Ensete ventricosum genome.</title>
        <authorList>
            <person name="Dussert Y."/>
            <person name="Stocks J."/>
            <person name="Wendawek A."/>
            <person name="Woldeyes F."/>
            <person name="Nichols R.A."/>
            <person name="Borrell J.S."/>
        </authorList>
    </citation>
    <scope>NUCLEOTIDE SEQUENCE [LARGE SCALE GENOMIC DNA]</scope>
    <source>
        <strain evidence="7">cv. Maze</strain>
        <tissue evidence="6">Seeds</tissue>
    </source>
</reference>
<protein>
    <recommendedName>
        <fullName evidence="5">NAB domain-containing protein</fullName>
    </recommendedName>
</protein>
<evidence type="ECO:0000256" key="1">
    <source>
        <dbReference type="ARBA" id="ARBA00023054"/>
    </source>
</evidence>
<feature type="region of interest" description="Disordered" evidence="4">
    <location>
        <begin position="110"/>
        <end position="154"/>
    </location>
</feature>
<dbReference type="PANTHER" id="PTHR32258">
    <property type="entry name" value="PROTEIN NETWORKED 4A"/>
    <property type="match status" value="1"/>
</dbReference>
<dbReference type="AlphaFoldDB" id="A0AAV8R4F1"/>
<keyword evidence="1 3" id="KW-0175">Coiled coil</keyword>
<dbReference type="PROSITE" id="PS51774">
    <property type="entry name" value="NAB"/>
    <property type="match status" value="1"/>
</dbReference>
<comment type="similarity">
    <text evidence="2">Belongs to the NET family.</text>
</comment>
<name>A0AAV8R4F1_ENSVE</name>
<dbReference type="GO" id="GO:0003779">
    <property type="term" value="F:actin binding"/>
    <property type="evidence" value="ECO:0007669"/>
    <property type="project" value="InterPro"/>
</dbReference>
<evidence type="ECO:0000313" key="7">
    <source>
        <dbReference type="Proteomes" id="UP001222027"/>
    </source>
</evidence>